<evidence type="ECO:0000313" key="2">
    <source>
        <dbReference type="Proteomes" id="UP001172684"/>
    </source>
</evidence>
<protein>
    <recommendedName>
        <fullName evidence="3">Protein kinase A anchor protein nuclear localisation signal domain-containing protein</fullName>
    </recommendedName>
</protein>
<comment type="caution">
    <text evidence="1">The sequence shown here is derived from an EMBL/GenBank/DDBJ whole genome shotgun (WGS) entry which is preliminary data.</text>
</comment>
<dbReference type="EMBL" id="JAPDRL010000073">
    <property type="protein sequence ID" value="KAJ9659658.1"/>
    <property type="molecule type" value="Genomic_DNA"/>
</dbReference>
<accession>A0ABQ9NJE5</accession>
<reference evidence="1" key="1">
    <citation type="submission" date="2022-10" db="EMBL/GenBank/DDBJ databases">
        <title>Culturing micro-colonial fungi from biological soil crusts in the Mojave desert and describing Neophaeococcomyces mojavensis, and introducing the new genera and species Taxawa tesnikishii.</title>
        <authorList>
            <person name="Kurbessoian T."/>
            <person name="Stajich J.E."/>
        </authorList>
    </citation>
    <scope>NUCLEOTIDE SEQUENCE</scope>
    <source>
        <strain evidence="1">TK_1</strain>
    </source>
</reference>
<sequence>MATAAVAVHTLNTFEDLSGTSTPNSSDNPYDGLIDGSHNDPAQIQARYSTHRATRNAQQKTKLLAPDFSGVTLDPILQRLSDPTIEPGYTDPRHCFVFWARPPQKVKALIADVQQKLLAVAPNLWLMPIDCLHMTALEITHSRTDAEIKSLVETMRPSIPTIVDYTLTHRARLIKPMIGFDAQALALSFVPAAGEALPPGRKKADDKYTYHHLRRDLYTLSKERLKVDSRYVVPSSHLTIGRFITAEDLSSNGKSDPEKMKQLIDKIEEINAWLQAEYWPKEDDTAIKDGGEWIVGQEKGLDCREGTLWYGAGKTVQLGRGF</sequence>
<evidence type="ECO:0000313" key="1">
    <source>
        <dbReference type="EMBL" id="KAJ9659658.1"/>
    </source>
</evidence>
<dbReference type="InterPro" id="IPR009097">
    <property type="entry name" value="Cyclic_Pdiesterase"/>
</dbReference>
<dbReference type="SUPFAM" id="SSF55144">
    <property type="entry name" value="LigT-like"/>
    <property type="match status" value="1"/>
</dbReference>
<proteinExistence type="predicted"/>
<gene>
    <name evidence="1" type="ORF">H2201_007249</name>
</gene>
<evidence type="ECO:0008006" key="3">
    <source>
        <dbReference type="Google" id="ProtNLM"/>
    </source>
</evidence>
<keyword evidence="2" id="KW-1185">Reference proteome</keyword>
<organism evidence="1 2">
    <name type="scientific">Coniosporium apollinis</name>
    <dbReference type="NCBI Taxonomy" id="61459"/>
    <lineage>
        <taxon>Eukaryota</taxon>
        <taxon>Fungi</taxon>
        <taxon>Dikarya</taxon>
        <taxon>Ascomycota</taxon>
        <taxon>Pezizomycotina</taxon>
        <taxon>Dothideomycetes</taxon>
        <taxon>Dothideomycetes incertae sedis</taxon>
        <taxon>Coniosporium</taxon>
    </lineage>
</organism>
<name>A0ABQ9NJE5_9PEZI</name>
<dbReference type="Proteomes" id="UP001172684">
    <property type="component" value="Unassembled WGS sequence"/>
</dbReference>